<dbReference type="CDD" id="cd00201">
    <property type="entry name" value="WW"/>
    <property type="match status" value="1"/>
</dbReference>
<reference evidence="2" key="1">
    <citation type="journal article" date="2012" name="Nature">
        <title>The oyster genome reveals stress adaptation and complexity of shell formation.</title>
        <authorList>
            <person name="Zhang G."/>
            <person name="Fang X."/>
            <person name="Guo X."/>
            <person name="Li L."/>
            <person name="Luo R."/>
            <person name="Xu F."/>
            <person name="Yang P."/>
            <person name="Zhang L."/>
            <person name="Wang X."/>
            <person name="Qi H."/>
            <person name="Xiong Z."/>
            <person name="Que H."/>
            <person name="Xie Y."/>
            <person name="Holland P.W."/>
            <person name="Paps J."/>
            <person name="Zhu Y."/>
            <person name="Wu F."/>
            <person name="Chen Y."/>
            <person name="Wang J."/>
            <person name="Peng C."/>
            <person name="Meng J."/>
            <person name="Yang L."/>
            <person name="Liu J."/>
            <person name="Wen B."/>
            <person name="Zhang N."/>
            <person name="Huang Z."/>
            <person name="Zhu Q."/>
            <person name="Feng Y."/>
            <person name="Mount A."/>
            <person name="Hedgecock D."/>
            <person name="Xu Z."/>
            <person name="Liu Y."/>
            <person name="Domazet-Loso T."/>
            <person name="Du Y."/>
            <person name="Sun X."/>
            <person name="Zhang S."/>
            <person name="Liu B."/>
            <person name="Cheng P."/>
            <person name="Jiang X."/>
            <person name="Li J."/>
            <person name="Fan D."/>
            <person name="Wang W."/>
            <person name="Fu W."/>
            <person name="Wang T."/>
            <person name="Wang B."/>
            <person name="Zhang J."/>
            <person name="Peng Z."/>
            <person name="Li Y."/>
            <person name="Li N."/>
            <person name="Wang J."/>
            <person name="Chen M."/>
            <person name="He Y."/>
            <person name="Tan F."/>
            <person name="Song X."/>
            <person name="Zheng Q."/>
            <person name="Huang R."/>
            <person name="Yang H."/>
            <person name="Du X."/>
            <person name="Chen L."/>
            <person name="Yang M."/>
            <person name="Gaffney P.M."/>
            <person name="Wang S."/>
            <person name="Luo L."/>
            <person name="She Z."/>
            <person name="Ming Y."/>
            <person name="Huang W."/>
            <person name="Zhang S."/>
            <person name="Huang B."/>
            <person name="Zhang Y."/>
            <person name="Qu T."/>
            <person name="Ni P."/>
            <person name="Miao G."/>
            <person name="Wang J."/>
            <person name="Wang Q."/>
            <person name="Steinberg C.E."/>
            <person name="Wang H."/>
            <person name="Li N."/>
            <person name="Qian L."/>
            <person name="Zhang G."/>
            <person name="Li Y."/>
            <person name="Yang H."/>
            <person name="Liu X."/>
            <person name="Wang J."/>
            <person name="Yin Y."/>
            <person name="Wang J."/>
        </authorList>
    </citation>
    <scope>NUCLEOTIDE SEQUENCE [LARGE SCALE GENOMIC DNA]</scope>
    <source>
        <strain evidence="2">05x7-T-G4-1.051#20</strain>
    </source>
</reference>
<feature type="compositionally biased region" description="Basic and acidic residues" evidence="1">
    <location>
        <begin position="377"/>
        <end position="399"/>
    </location>
</feature>
<feature type="compositionally biased region" description="Low complexity" evidence="1">
    <location>
        <begin position="235"/>
        <end position="247"/>
    </location>
</feature>
<feature type="compositionally biased region" description="Basic and acidic residues" evidence="1">
    <location>
        <begin position="792"/>
        <end position="821"/>
    </location>
</feature>
<sequence>MGRTRGGRRHVLQLNDNQESYLDTSSANDESIIKIYNTWKHTAILKQNEIQSIDPETEEDPDSRPSFQNGGGIAIPPPTFSLNSSQSLPDKAQEPERPVSKKASNAYKSMFVKGESEFVRSKEDKNFVKSASDEVEWPEEPTTVWQQTLDENTQYHYYWNTVTNEVTWEIPPDYTRYLLLYKEYEEKVDKLKKEGKVKPPSKTVPKATEGLVPPVSKPDWSATPAAPNSIKATGESVSSSSEIVPEVNETSPGILKKKETTASVLPDSTNSKTKTPQLVSYHGGSSAESSMDSSEDSDSEEDTKKTNKRGKDQEGDDLDLDDIDKALEMALEKKKSHKEHKSRRKRSSEKSDKDGKGNLPKTRSLVDAMREQVQQKQEVEARRKAAIEEMMARELERRVGPPRKRPTPEDPSLHGDWEGKRAKVMEYEHGRRSRRDERESQGRSSTDKDYDRDSRHKRDDHKKHKKDDRDRRRDDKKKDEHRKKDKQDDRRRDERKRHRDKDKDRDREKDEKKKDKKKDKQKDEDKGEKTESEKNSKEPVKQERKPEEIPEEKEEVKKVEEKPVKKDPVSPPPPPSMKKAEPFVTTVKAEGSNFCENHLTAVQLANLKMQASELVELGLSKLEFLEVTKKGLSKLQILLVELETRQQDWQSGGLSTEYFLLKLEEANRQLQQYEQSAAPPGWSCHWDRYVYLVAFFVPPSVDLSACKLFPSQTFDQWSHLDIYDFMLVHKTSQTQWDYPEEEDEEEADETGHTDRQHSMSSSPQRDVDEDASQTSDMGHLNGEEASSSTTDTETRPKTKESQKLEKFQKSKVDSQDGDKHLVGNSDSMDIEEQVEDSSEVSQYVEGESVSSTVQPSSEAGVPDTTSILSVMDEIFQGKSKHGKSAPVSQSYDYTNSTAAASVMQGEPPPPGTDLDLLLAAPPPPPPPADEDSTGPMEVYDTSVPMAMTSHPLTYSGIDGDPMVHSSVSDTSMYPSETGIMSAESSYVSERTDAPPLVTQEPVVIARPPQVFTRGDEPGSSAEVMSGTEAMPESGPGEDISPSPTVAALSVAAELPSSSGITSEKKKKKKDKSISGSGLHLKKKNVTSLVQKWQKVKMEVEIEERNREEREQAIRQKLEEYKQEYSWFWIKLALVFEA</sequence>
<dbReference type="AlphaFoldDB" id="K1QU80"/>
<feature type="compositionally biased region" description="Polar residues" evidence="1">
    <location>
        <begin position="848"/>
        <end position="863"/>
    </location>
</feature>
<dbReference type="PANTHER" id="PTHR46697:SF1">
    <property type="entry name" value="FORMIN-BINDING PROTEIN 4"/>
    <property type="match status" value="1"/>
</dbReference>
<accession>K1QU80</accession>
<proteinExistence type="predicted"/>
<feature type="compositionally biased region" description="Basic and acidic residues" evidence="1">
    <location>
        <begin position="323"/>
        <end position="333"/>
    </location>
</feature>
<evidence type="ECO:0000256" key="1">
    <source>
        <dbReference type="SAM" id="MobiDB-lite"/>
    </source>
</evidence>
<dbReference type="PROSITE" id="PS50020">
    <property type="entry name" value="WW_DOMAIN_2"/>
    <property type="match status" value="1"/>
</dbReference>
<name>K1QU80_MAGGI</name>
<gene>
    <name evidence="2" type="ORF">CGI_10022526</name>
</gene>
<dbReference type="Gene3D" id="2.20.70.10">
    <property type="match status" value="1"/>
</dbReference>
<feature type="region of interest" description="Disordered" evidence="1">
    <location>
        <begin position="50"/>
        <end position="103"/>
    </location>
</feature>
<evidence type="ECO:0000313" key="2">
    <source>
        <dbReference type="EMBL" id="EKC34824.1"/>
    </source>
</evidence>
<feature type="compositionally biased region" description="Polar residues" evidence="1">
    <location>
        <begin position="261"/>
        <end position="278"/>
    </location>
</feature>
<feature type="region of interest" description="Disordered" evidence="1">
    <location>
        <begin position="736"/>
        <end position="863"/>
    </location>
</feature>
<protein>
    <submittedName>
        <fullName evidence="2">Formin-binding protein 4</fullName>
    </submittedName>
</protein>
<feature type="compositionally biased region" description="Acidic residues" evidence="1">
    <location>
        <begin position="828"/>
        <end position="838"/>
    </location>
</feature>
<dbReference type="PANTHER" id="PTHR46697">
    <property type="entry name" value="FORMIN-BINDING PROTEIN 4"/>
    <property type="match status" value="1"/>
</dbReference>
<feature type="compositionally biased region" description="Basic and acidic residues" evidence="1">
    <location>
        <begin position="406"/>
        <end position="457"/>
    </location>
</feature>
<feature type="compositionally biased region" description="Basic residues" evidence="1">
    <location>
        <begin position="334"/>
        <end position="347"/>
    </location>
</feature>
<feature type="region of interest" description="Disordered" evidence="1">
    <location>
        <begin position="193"/>
        <end position="580"/>
    </location>
</feature>
<dbReference type="InterPro" id="IPR001202">
    <property type="entry name" value="WW_dom"/>
</dbReference>
<dbReference type="EMBL" id="JH817216">
    <property type="protein sequence ID" value="EKC34824.1"/>
    <property type="molecule type" value="Genomic_DNA"/>
</dbReference>
<organism evidence="2">
    <name type="scientific">Magallana gigas</name>
    <name type="common">Pacific oyster</name>
    <name type="synonym">Crassostrea gigas</name>
    <dbReference type="NCBI Taxonomy" id="29159"/>
    <lineage>
        <taxon>Eukaryota</taxon>
        <taxon>Metazoa</taxon>
        <taxon>Spiralia</taxon>
        <taxon>Lophotrochozoa</taxon>
        <taxon>Mollusca</taxon>
        <taxon>Bivalvia</taxon>
        <taxon>Autobranchia</taxon>
        <taxon>Pteriomorphia</taxon>
        <taxon>Ostreida</taxon>
        <taxon>Ostreoidea</taxon>
        <taxon>Ostreidae</taxon>
        <taxon>Magallana</taxon>
    </lineage>
</organism>
<feature type="compositionally biased region" description="Acidic residues" evidence="1">
    <location>
        <begin position="738"/>
        <end position="748"/>
    </location>
</feature>
<dbReference type="InParanoid" id="K1QU80"/>
<feature type="compositionally biased region" description="Basic and acidic residues" evidence="1">
    <location>
        <begin position="302"/>
        <end position="313"/>
    </location>
</feature>
<dbReference type="HOGENOM" id="CLU_278275_0_0_1"/>
<feature type="compositionally biased region" description="Basic and acidic residues" evidence="1">
    <location>
        <begin position="467"/>
        <end position="478"/>
    </location>
</feature>
<feature type="compositionally biased region" description="Basic and acidic residues" evidence="1">
    <location>
        <begin position="501"/>
        <end position="568"/>
    </location>
</feature>
<feature type="region of interest" description="Disordered" evidence="1">
    <location>
        <begin position="1009"/>
        <end position="1078"/>
    </location>
</feature>
<dbReference type="InterPro" id="IPR053076">
    <property type="entry name" value="WW_domain_protein"/>
</dbReference>